<dbReference type="SMART" id="SM00036">
    <property type="entry name" value="CNH"/>
    <property type="match status" value="1"/>
</dbReference>
<keyword evidence="2" id="KW-0344">Guanine-nucleotide releasing factor</keyword>
<feature type="region of interest" description="Disordered" evidence="3">
    <location>
        <begin position="647"/>
        <end position="714"/>
    </location>
</feature>
<dbReference type="PROSITE" id="PS50219">
    <property type="entry name" value="CNH"/>
    <property type="match status" value="1"/>
</dbReference>
<dbReference type="PROSITE" id="PS50003">
    <property type="entry name" value="PH_DOMAIN"/>
    <property type="match status" value="1"/>
</dbReference>
<feature type="region of interest" description="Disordered" evidence="3">
    <location>
        <begin position="1"/>
        <end position="82"/>
    </location>
</feature>
<dbReference type="Pfam" id="PF15405">
    <property type="entry name" value="PH_5"/>
    <property type="match status" value="1"/>
</dbReference>
<feature type="compositionally biased region" description="Polar residues" evidence="3">
    <location>
        <begin position="129"/>
        <end position="155"/>
    </location>
</feature>
<feature type="compositionally biased region" description="Polar residues" evidence="3">
    <location>
        <begin position="24"/>
        <end position="43"/>
    </location>
</feature>
<sequence>MSFCSDAQGHYGHVPPVQYPVGENDTTNSSGATGVSRQLSFNNGDDAVSVSHYPNQHQHQHQHQHHQYQQAQAQSQHSFRQQQGPDELFLPAASMAATSARGSINHGSSYSPGSSVAVYNPQTFRSNTVSQPYHSFPTTSRYGNSPTYSSTSAGMSQQQSQQQQQQQQQPPHNFAPQAYNPAAYANTNTPIQRGPTYHGYSNYSGNGSAGSRSLSHSRSQYSGPSSAVSTTSSFISPATAQSSQSTTSYNSSQTYDLPPTPVAGSHSHSHSHSFNSISSNSAIPVIGAPVPGATPAASYNPSSFKSLAHGHYPQPGALPPSASSVSPPLEMPVQIPPYPITAHDAIPVGPVFAAEESDAAYYDGLAASRIARSNSHASQQSYMPSYSPSGLSRHPTNAPLPSRPVEDEYNNWNNDGNADNYDAEEYAREYVTQDTLMEDIQAMTLQLHHTPSVSKNNHVSPDEMDNLRWKDSPSAAPSAAPAPLGGYRQSEIIGDNSAINSGTVESNNYDYGEFKEQSDSGGNDEEDDEYANMGLAMMKEAEMAEKSRRFSSVHSIGSPGSAAPSFLSPQTSSFANSSTSLHSGATLTQSTANSVGTSSESEPAQMQPLEQGNYDGTQDPDAAYYSGHLQTYGADGTFNEAVQIHKSYDNSNNNNGYGYDSYPSQSNPNEAQRPQNHHHHSFKYGDSENKPGFEDADMDYGNTGGLHTPTPKVPVANYDEADVEEDHSSIASGSDEYPDMFYHPGPINRPLPSLPPVPADDQGYHNDNYHDGYNDAYSDAYDPSQPNPAIEHTSNYSTDAQASGLVERSSSMNVHSHTPTVTTPLRSRTDASELRRGARTSMLPAAATEAQNYPHYQGNPNNLTSFDIALPQGRKRRFVPSKLSSSDIRRCKEPWALSSLASWIQDMADGEPDLKKKTVEEGLVVLFTAKVHTMNIADAETLGAYVVSLMFQAEFLMPEEEWVKFGSGSISGVLWQLTGSGCYAPKLHETQMNGRCYSHHCARTLKKANLDSILSEDFAKSLDWDAHYKITPEILGTKSKEEAKRQRILHEVITGEEGYMNQLEVLRVLYRDELYNARPAIILPQKLDKFLQQVFGKVDPVLRANKDNLLAQLKYRQQEQGPWVSGISDLFREWIRKARDAYLAYAAAYPKAELLMRREQSRNLLFRQFLKEVSNHKRSERLEWPTFLKAPITRLQRYTLLLQTLVKHSEEGEEKVNLNKAIEEIHRVTLECDVKVDEVQKEVTISELANMIVLRPNIHSTLNLDHLGRELLMQGDLQRTGSKNMSWVNTHALLFDHYLILSKSYKDQRGEKKYDVSKEPIPMPLLVLESSNDDPISKQKGITAPLGRPTPAANSQLSRTNTPAGGIEQAGDDGKILYPFKIKHLGHEVFTLYASSAQARSEWCNKITEAKTRHAKALRSQNAEPFRLRVLADSGFAYESSVSQSKVPGVPIKETPLDTAIRDLEAVYGPGRGPAAVCRAQVNCSTGFSAFGKSLIAIGTDIGVYISETMNPRGWTKAIAVTKVTQIAVLEDFSVCLIITDRSLVSYRLDFVVSMGTSLGSNPTHGNPRNAPQRLAKDVSFFAAARMKDRMLVFYKRKEGVHNTFFKVLEPVYHKSTEKKSKLFGGWKSTGTTESFRDYDEFYLPVECYSLNLFHSYIAVATSKGFELLTLDKKQPLSIPDLRQPAIINIANRVRDQKPLGMFRLNDQEFLLAYEDCAVYVDKHGDVSRTLIMEYSGRQKKARGATLCGQYLLLFNEDYVEVRNAENGRLRQIIAGKDVRCLDYGARGPTGSVAAAAAAAAAGGANGSVATGLVDSRTTVKISMTHPEFTGMQIVLEMVLNNGHTEK</sequence>
<dbReference type="Proteomes" id="UP000222788">
    <property type="component" value="Unassembled WGS sequence"/>
</dbReference>
<feature type="compositionally biased region" description="Polar residues" evidence="3">
    <location>
        <begin position="497"/>
        <end position="509"/>
    </location>
</feature>
<dbReference type="InterPro" id="IPR041675">
    <property type="entry name" value="PH_5"/>
</dbReference>
<feature type="compositionally biased region" description="Polar residues" evidence="3">
    <location>
        <begin position="808"/>
        <end position="826"/>
    </location>
</feature>
<dbReference type="SMART" id="SM00325">
    <property type="entry name" value="RhoGEF"/>
    <property type="match status" value="1"/>
</dbReference>
<feature type="compositionally biased region" description="Polar residues" evidence="3">
    <location>
        <begin position="450"/>
        <end position="459"/>
    </location>
</feature>
<feature type="compositionally biased region" description="Low complexity" evidence="3">
    <location>
        <begin position="67"/>
        <end position="82"/>
    </location>
</feature>
<evidence type="ECO:0000313" key="7">
    <source>
        <dbReference type="EMBL" id="PHH52374.1"/>
    </source>
</evidence>
<gene>
    <name evidence="7" type="primary">rgf2</name>
    <name evidence="7" type="ORF">CFIMG_003567RA</name>
</gene>
<dbReference type="OrthoDB" id="660555at2759"/>
<organism evidence="7 8">
    <name type="scientific">Ceratocystis fimbriata CBS 114723</name>
    <dbReference type="NCBI Taxonomy" id="1035309"/>
    <lineage>
        <taxon>Eukaryota</taxon>
        <taxon>Fungi</taxon>
        <taxon>Dikarya</taxon>
        <taxon>Ascomycota</taxon>
        <taxon>Pezizomycotina</taxon>
        <taxon>Sordariomycetes</taxon>
        <taxon>Hypocreomycetidae</taxon>
        <taxon>Microascales</taxon>
        <taxon>Ceratocystidaceae</taxon>
        <taxon>Ceratocystis</taxon>
    </lineage>
</organism>
<evidence type="ECO:0000256" key="2">
    <source>
        <dbReference type="ARBA" id="ARBA00022658"/>
    </source>
</evidence>
<keyword evidence="8" id="KW-1185">Reference proteome</keyword>
<dbReference type="SMART" id="SM00233">
    <property type="entry name" value="PH"/>
    <property type="match status" value="1"/>
</dbReference>
<dbReference type="EMBL" id="APWK03000069">
    <property type="protein sequence ID" value="PHH52374.1"/>
    <property type="molecule type" value="Genomic_DNA"/>
</dbReference>
<feature type="compositionally biased region" description="Polar residues" evidence="3">
    <location>
        <begin position="567"/>
        <end position="616"/>
    </location>
</feature>
<proteinExistence type="predicted"/>
<dbReference type="GO" id="GO:0005085">
    <property type="term" value="F:guanyl-nucleotide exchange factor activity"/>
    <property type="evidence" value="ECO:0007669"/>
    <property type="project" value="UniProtKB-KW"/>
</dbReference>
<dbReference type="Pfam" id="PF00780">
    <property type="entry name" value="CNH"/>
    <property type="match status" value="1"/>
</dbReference>
<evidence type="ECO:0000259" key="5">
    <source>
        <dbReference type="PROSITE" id="PS50010"/>
    </source>
</evidence>
<dbReference type="PANTHER" id="PTHR46572">
    <property type="entry name" value="RHO1 GDP-GTP EXCHANGE PROTEIN 1-RELATED"/>
    <property type="match status" value="1"/>
</dbReference>
<dbReference type="InterPro" id="IPR001180">
    <property type="entry name" value="CNH_dom"/>
</dbReference>
<feature type="region of interest" description="Disordered" evidence="3">
    <location>
        <begin position="374"/>
        <end position="420"/>
    </location>
</feature>
<keyword evidence="1" id="KW-0597">Phosphoprotein</keyword>
<evidence type="ECO:0000256" key="3">
    <source>
        <dbReference type="SAM" id="MobiDB-lite"/>
    </source>
</evidence>
<dbReference type="InterPro" id="IPR011993">
    <property type="entry name" value="PH-like_dom_sf"/>
</dbReference>
<dbReference type="SUPFAM" id="SSF50729">
    <property type="entry name" value="PH domain-like"/>
    <property type="match status" value="1"/>
</dbReference>
<dbReference type="Pfam" id="PF00621">
    <property type="entry name" value="RhoGEF"/>
    <property type="match status" value="1"/>
</dbReference>
<dbReference type="InterPro" id="IPR035899">
    <property type="entry name" value="DBL_dom_sf"/>
</dbReference>
<evidence type="ECO:0000256" key="1">
    <source>
        <dbReference type="ARBA" id="ARBA00022553"/>
    </source>
</evidence>
<feature type="compositionally biased region" description="Low complexity" evidence="3">
    <location>
        <begin position="199"/>
        <end position="255"/>
    </location>
</feature>
<dbReference type="InterPro" id="IPR052233">
    <property type="entry name" value="Rho-type_GEFs"/>
</dbReference>
<feature type="domain" description="PH" evidence="4">
    <location>
        <begin position="1270"/>
        <end position="1412"/>
    </location>
</feature>
<reference evidence="7 8" key="2">
    <citation type="journal article" date="2013" name="IMA Fungus">
        <title>IMA Genome-F 1: Ceratocystis fimbriata: Draft nuclear genome sequence for the plant pathogen, Ceratocystis fimbriata.</title>
        <authorList>
            <person name="Wilken P.M."/>
            <person name="Steenkamp E.T."/>
            <person name="Wingfield M.J."/>
            <person name="de Beer Z.W."/>
            <person name="Wingfield B.D."/>
        </authorList>
    </citation>
    <scope>NUCLEOTIDE SEQUENCE [LARGE SCALE GENOMIC DNA]</scope>
    <source>
        <strain evidence="7 8">CBS 114723</strain>
    </source>
</reference>
<feature type="domain" description="CNH" evidence="6">
    <location>
        <begin position="1479"/>
        <end position="1789"/>
    </location>
</feature>
<dbReference type="SUPFAM" id="SSF48065">
    <property type="entry name" value="DBL homology domain (DH-domain)"/>
    <property type="match status" value="1"/>
</dbReference>
<dbReference type="Pfam" id="PF23582">
    <property type="entry name" value="WHD_RGF3"/>
    <property type="match status" value="1"/>
</dbReference>
<feature type="region of interest" description="Disordered" evidence="3">
    <location>
        <begin position="550"/>
        <end position="624"/>
    </location>
</feature>
<dbReference type="InterPro" id="IPR000219">
    <property type="entry name" value="DH_dom"/>
</dbReference>
<feature type="region of interest" description="Disordered" evidence="3">
    <location>
        <begin position="129"/>
        <end position="275"/>
    </location>
</feature>
<feature type="compositionally biased region" description="Low complexity" evidence="3">
    <location>
        <begin position="410"/>
        <end position="420"/>
    </location>
</feature>
<feature type="region of interest" description="Disordered" evidence="3">
    <location>
        <begin position="1341"/>
        <end position="1368"/>
    </location>
</feature>
<comment type="caution">
    <text evidence="7">The sequence shown here is derived from an EMBL/GenBank/DDBJ whole genome shotgun (WGS) entry which is preliminary data.</text>
</comment>
<dbReference type="PANTHER" id="PTHR46572:SF1">
    <property type="entry name" value="RHO1 GUANINE NUCLEOTIDE EXCHANGE FACTOR TUS1"/>
    <property type="match status" value="1"/>
</dbReference>
<evidence type="ECO:0000259" key="6">
    <source>
        <dbReference type="PROSITE" id="PS50219"/>
    </source>
</evidence>
<name>A0A2C5X3A5_9PEZI</name>
<reference evidence="7 8" key="1">
    <citation type="journal article" date="2013" name="Fungal Biol.">
        <title>Analysis of microsatellite markers in the genome of the plant pathogen Ceratocystis fimbriata.</title>
        <authorList>
            <person name="Simpson M.C."/>
            <person name="Wilken P.M."/>
            <person name="Coetzee M.P."/>
            <person name="Wingfield M.J."/>
            <person name="Wingfield B.D."/>
        </authorList>
    </citation>
    <scope>NUCLEOTIDE SEQUENCE [LARGE SCALE GENOMIC DNA]</scope>
    <source>
        <strain evidence="7 8">CBS 114723</strain>
    </source>
</reference>
<dbReference type="PROSITE" id="PS50010">
    <property type="entry name" value="DH_2"/>
    <property type="match status" value="1"/>
</dbReference>
<feature type="region of interest" description="Disordered" evidence="3">
    <location>
        <begin position="808"/>
        <end position="836"/>
    </location>
</feature>
<protein>
    <submittedName>
        <fullName evidence="7">Rho1 guanine nucleotide exchange factor 2</fullName>
    </submittedName>
</protein>
<feature type="compositionally biased region" description="Low complexity" evidence="3">
    <location>
        <begin position="156"/>
        <end position="190"/>
    </location>
</feature>
<dbReference type="InterPro" id="IPR001849">
    <property type="entry name" value="PH_domain"/>
</dbReference>
<dbReference type="STRING" id="1035309.A0A2C5X3A5"/>
<feature type="compositionally biased region" description="Low complexity" evidence="3">
    <location>
        <begin position="378"/>
        <end position="389"/>
    </location>
</feature>
<feature type="compositionally biased region" description="Low complexity" evidence="3">
    <location>
        <begin position="649"/>
        <end position="662"/>
    </location>
</feature>
<feature type="compositionally biased region" description="Polar residues" evidence="3">
    <location>
        <begin position="663"/>
        <end position="674"/>
    </location>
</feature>
<evidence type="ECO:0000313" key="8">
    <source>
        <dbReference type="Proteomes" id="UP000222788"/>
    </source>
</evidence>
<feature type="compositionally biased region" description="Basic and acidic residues" evidence="3">
    <location>
        <begin position="683"/>
        <end position="693"/>
    </location>
</feature>
<dbReference type="InterPro" id="IPR057283">
    <property type="entry name" value="RGF3_WH"/>
</dbReference>
<feature type="compositionally biased region" description="Basic and acidic residues" evidence="3">
    <location>
        <begin position="827"/>
        <end position="836"/>
    </location>
</feature>
<evidence type="ECO:0000259" key="4">
    <source>
        <dbReference type="PROSITE" id="PS50003"/>
    </source>
</evidence>
<dbReference type="Gene3D" id="2.30.29.30">
    <property type="entry name" value="Pleckstrin-homology domain (PH domain)/Phosphotyrosine-binding domain (PTB)"/>
    <property type="match status" value="1"/>
</dbReference>
<feature type="compositionally biased region" description="Polar residues" evidence="3">
    <location>
        <begin position="1352"/>
        <end position="1363"/>
    </location>
</feature>
<accession>A0A2C5X3A5</accession>
<feature type="compositionally biased region" description="Low complexity" evidence="3">
    <location>
        <begin position="472"/>
        <end position="483"/>
    </location>
</feature>
<feature type="domain" description="DH" evidence="5">
    <location>
        <begin position="1044"/>
        <end position="1235"/>
    </location>
</feature>
<dbReference type="Gene3D" id="1.20.900.10">
    <property type="entry name" value="Dbl homology (DH) domain"/>
    <property type="match status" value="1"/>
</dbReference>
<feature type="region of interest" description="Disordered" evidence="3">
    <location>
        <begin position="450"/>
        <end position="528"/>
    </location>
</feature>